<dbReference type="GO" id="GO:0006364">
    <property type="term" value="P:rRNA processing"/>
    <property type="evidence" value="ECO:0007669"/>
    <property type="project" value="TreeGrafter"/>
</dbReference>
<dbReference type="Gene3D" id="3.30.110.20">
    <property type="entry name" value="Alba-like domain"/>
    <property type="match status" value="1"/>
</dbReference>
<comment type="caution">
    <text evidence="4">The sequence shown here is derived from an EMBL/GenBank/DDBJ whole genome shotgun (WGS) entry which is preliminary data.</text>
</comment>
<dbReference type="Proteomes" id="UP000790833">
    <property type="component" value="Unassembled WGS sequence"/>
</dbReference>
<dbReference type="GO" id="GO:0005655">
    <property type="term" value="C:nucleolar ribonuclease P complex"/>
    <property type="evidence" value="ECO:0007669"/>
    <property type="project" value="InterPro"/>
</dbReference>
<name>A0A9P7V8G2_9ASCO</name>
<dbReference type="InterPro" id="IPR014612">
    <property type="entry name" value="Pop7/Rpp20"/>
</dbReference>
<accession>A0A9P7V8G2</accession>
<dbReference type="GeneID" id="66114262"/>
<keyword evidence="5" id="KW-1185">Reference proteome</keyword>
<evidence type="ECO:0000256" key="2">
    <source>
        <dbReference type="ARBA" id="ARBA00022694"/>
    </source>
</evidence>
<dbReference type="GO" id="GO:0000172">
    <property type="term" value="C:ribonuclease MRP complex"/>
    <property type="evidence" value="ECO:0007669"/>
    <property type="project" value="InterPro"/>
</dbReference>
<dbReference type="EMBL" id="JAHMUF010000013">
    <property type="protein sequence ID" value="KAG7193134.1"/>
    <property type="molecule type" value="Genomic_DNA"/>
</dbReference>
<dbReference type="PANTHER" id="PTHR28256:SF1">
    <property type="entry name" value="RIBONUCLEASES P_MRP PROTEIN SUBUNIT POP7"/>
    <property type="match status" value="1"/>
</dbReference>
<dbReference type="GO" id="GO:0003723">
    <property type="term" value="F:RNA binding"/>
    <property type="evidence" value="ECO:0007669"/>
    <property type="project" value="TreeGrafter"/>
</dbReference>
<dbReference type="GO" id="GO:0001682">
    <property type="term" value="P:tRNA 5'-leader removal"/>
    <property type="evidence" value="ECO:0007669"/>
    <property type="project" value="InterPro"/>
</dbReference>
<organism evidence="4 5">
    <name type="scientific">Scheffersomyces spartinae</name>
    <dbReference type="NCBI Taxonomy" id="45513"/>
    <lineage>
        <taxon>Eukaryota</taxon>
        <taxon>Fungi</taxon>
        <taxon>Dikarya</taxon>
        <taxon>Ascomycota</taxon>
        <taxon>Saccharomycotina</taxon>
        <taxon>Pichiomycetes</taxon>
        <taxon>Debaryomycetaceae</taxon>
        <taxon>Scheffersomyces</taxon>
    </lineage>
</organism>
<protein>
    <submittedName>
        <fullName evidence="4">Uncharacterized protein</fullName>
    </submittedName>
</protein>
<comment type="subcellular location">
    <subcellularLocation>
        <location evidence="1">Nucleus</location>
    </subcellularLocation>
</comment>
<sequence>MPRNTQVIQHIRHKSSKLTLTFLDRECTFLLKGTSNYVMAIKRVSKMIDRVKKKYPRVSYIKVKAMGRAIPTAMCIALHFKSDRKVDILTGTVLVVDELHKSNDVIVQERKQSSVEVLIYV</sequence>
<keyword evidence="3" id="KW-0539">Nucleus</keyword>
<evidence type="ECO:0000256" key="1">
    <source>
        <dbReference type="ARBA" id="ARBA00004123"/>
    </source>
</evidence>
<dbReference type="AlphaFoldDB" id="A0A9P7V8G2"/>
<gene>
    <name evidence="4" type="ORF">KQ657_000888</name>
</gene>
<dbReference type="InterPro" id="IPR020241">
    <property type="entry name" value="RNase_P/MRP_Pop7_fungi"/>
</dbReference>
<dbReference type="RefSeq" id="XP_043048682.1">
    <property type="nucleotide sequence ID" value="XM_043191710.1"/>
</dbReference>
<dbReference type="Pfam" id="PF12328">
    <property type="entry name" value="Rpp20"/>
    <property type="match status" value="1"/>
</dbReference>
<evidence type="ECO:0000256" key="3">
    <source>
        <dbReference type="ARBA" id="ARBA00023242"/>
    </source>
</evidence>
<reference evidence="4" key="1">
    <citation type="submission" date="2021-03" db="EMBL/GenBank/DDBJ databases">
        <authorList>
            <person name="Palmer J.M."/>
        </authorList>
    </citation>
    <scope>NUCLEOTIDE SEQUENCE</scope>
    <source>
        <strain evidence="4">ARV_011</strain>
    </source>
</reference>
<dbReference type="PANTHER" id="PTHR28256">
    <property type="entry name" value="RIBONUCLEASES P/MRP PROTEIN SUBUNIT POP7"/>
    <property type="match status" value="1"/>
</dbReference>
<dbReference type="GO" id="GO:0034965">
    <property type="term" value="P:intronic box C/D snoRNA processing"/>
    <property type="evidence" value="ECO:0007669"/>
    <property type="project" value="TreeGrafter"/>
</dbReference>
<dbReference type="OrthoDB" id="5416589at2759"/>
<keyword evidence="2" id="KW-0819">tRNA processing</keyword>
<dbReference type="SUPFAM" id="SSF82704">
    <property type="entry name" value="AlbA-like"/>
    <property type="match status" value="1"/>
</dbReference>
<dbReference type="GO" id="GO:0000294">
    <property type="term" value="P:nuclear-transcribed mRNA catabolic process, RNase MRP-dependent"/>
    <property type="evidence" value="ECO:0007669"/>
    <property type="project" value="TreeGrafter"/>
</dbReference>
<proteinExistence type="predicted"/>
<dbReference type="GO" id="GO:0004526">
    <property type="term" value="F:ribonuclease P activity"/>
    <property type="evidence" value="ECO:0007669"/>
    <property type="project" value="TreeGrafter"/>
</dbReference>
<evidence type="ECO:0000313" key="5">
    <source>
        <dbReference type="Proteomes" id="UP000790833"/>
    </source>
</evidence>
<dbReference type="GO" id="GO:0000171">
    <property type="term" value="F:ribonuclease MRP activity"/>
    <property type="evidence" value="ECO:0007669"/>
    <property type="project" value="TreeGrafter"/>
</dbReference>
<dbReference type="InterPro" id="IPR036882">
    <property type="entry name" value="Alba-like_dom_sf"/>
</dbReference>
<evidence type="ECO:0000313" key="4">
    <source>
        <dbReference type="EMBL" id="KAG7193134.1"/>
    </source>
</evidence>